<sequence>MTKPCIIFVSSSEDYARFKSLCKEKGLSNARLFSHMLHKFPCGKHMLEFDELPDDSKQVRFGLTLREEYINKLDSLCSLYGIKRPLMFKLLLSWYIKDVSLVKAKDAHKFLFGDESI</sequence>
<reference evidence="1" key="1">
    <citation type="journal article" date="2015" name="Nature">
        <title>Complex archaea that bridge the gap between prokaryotes and eukaryotes.</title>
        <authorList>
            <person name="Spang A."/>
            <person name="Saw J.H."/>
            <person name="Jorgensen S.L."/>
            <person name="Zaremba-Niedzwiedzka K."/>
            <person name="Martijn J."/>
            <person name="Lind A.E."/>
            <person name="van Eijk R."/>
            <person name="Schleper C."/>
            <person name="Guy L."/>
            <person name="Ettema T.J."/>
        </authorList>
    </citation>
    <scope>NUCLEOTIDE SEQUENCE</scope>
</reference>
<name>A0A0F9S869_9ZZZZ</name>
<evidence type="ECO:0000313" key="1">
    <source>
        <dbReference type="EMBL" id="KKN25558.1"/>
    </source>
</evidence>
<dbReference type="EMBL" id="LAZR01002792">
    <property type="protein sequence ID" value="KKN25558.1"/>
    <property type="molecule type" value="Genomic_DNA"/>
</dbReference>
<accession>A0A0F9S869</accession>
<protein>
    <submittedName>
        <fullName evidence="1">Uncharacterized protein</fullName>
    </submittedName>
</protein>
<proteinExistence type="predicted"/>
<organism evidence="1">
    <name type="scientific">marine sediment metagenome</name>
    <dbReference type="NCBI Taxonomy" id="412755"/>
    <lineage>
        <taxon>unclassified sequences</taxon>
        <taxon>metagenomes</taxon>
        <taxon>ecological metagenomes</taxon>
    </lineage>
</organism>
<dbReference type="AlphaFoldDB" id="A0A0F9S869"/>
<comment type="caution">
    <text evidence="1">The sequence shown here is derived from an EMBL/GenBank/DDBJ whole genome shotgun (WGS) entry which is preliminary data.</text>
</comment>
<gene>
    <name evidence="1" type="ORF">LCGC14_0883420</name>
</gene>